<sequence>MKNMARMMREQAGRERANFRQAFRAVAARNKHGKLIGVEMQGLAGESVSGELFQHYGFTSAPLAGAEFIALPVGGNSKHTVVVASEDGRYRIQLKDGEVALYTDEGDYVHLKRGRLIEVVTETLLVKAGTKVRFETPLIEQTGNVDIGGNTHVVGNIKADGEIADHTRSIQADRGVYNGHVHGSSPGPSAQQWLSAIT</sequence>
<name>A0A1H4Y2D4_PSEAG</name>
<accession>A0A1H4Y2D4</accession>
<evidence type="ECO:0000313" key="3">
    <source>
        <dbReference type="Proteomes" id="UP000242849"/>
    </source>
</evidence>
<dbReference type="STRING" id="53406.SAMN05421553_2049"/>
<dbReference type="InterPro" id="IPR013046">
    <property type="entry name" value="GpV/Gp45"/>
</dbReference>
<gene>
    <name evidence="2" type="ORF">SAMN05421553_2049</name>
</gene>
<evidence type="ECO:0000313" key="2">
    <source>
        <dbReference type="EMBL" id="SED11154.1"/>
    </source>
</evidence>
<proteinExistence type="predicted"/>
<reference evidence="3" key="1">
    <citation type="submission" date="2016-10" db="EMBL/GenBank/DDBJ databases">
        <authorList>
            <person name="Varghese N."/>
            <person name="Submissions S."/>
        </authorList>
    </citation>
    <scope>NUCLEOTIDE SEQUENCE [LARGE SCALE GENOMIC DNA]</scope>
    <source>
        <strain evidence="3">DSM 12111</strain>
    </source>
</reference>
<dbReference type="RefSeq" id="WP_244161137.1">
    <property type="nucleotide sequence ID" value="NZ_FNSC01000001.1"/>
</dbReference>
<evidence type="ECO:0000259" key="1">
    <source>
        <dbReference type="Pfam" id="PF06890"/>
    </source>
</evidence>
<dbReference type="PIRSF" id="PIRSF012337">
    <property type="entry name" value="gp45"/>
    <property type="match status" value="1"/>
</dbReference>
<organism evidence="2 3">
    <name type="scientific">Pseudomonas anguilliseptica</name>
    <dbReference type="NCBI Taxonomy" id="53406"/>
    <lineage>
        <taxon>Bacteria</taxon>
        <taxon>Pseudomonadati</taxon>
        <taxon>Pseudomonadota</taxon>
        <taxon>Gammaproteobacteria</taxon>
        <taxon>Pseudomonadales</taxon>
        <taxon>Pseudomonadaceae</taxon>
        <taxon>Pseudomonas</taxon>
    </lineage>
</organism>
<keyword evidence="3" id="KW-1185">Reference proteome</keyword>
<protein>
    <submittedName>
        <fullName evidence="2">Phage baseplate assembly protein V</fullName>
    </submittedName>
</protein>
<dbReference type="Proteomes" id="UP000242849">
    <property type="component" value="Unassembled WGS sequence"/>
</dbReference>
<feature type="domain" description="Bacteriophage Mu Gp45 N-terminal" evidence="1">
    <location>
        <begin position="26"/>
        <end position="89"/>
    </location>
</feature>
<dbReference type="InterPro" id="IPR014462">
    <property type="entry name" value="Phage_Mu_Gp45"/>
</dbReference>
<dbReference type="Pfam" id="PF06890">
    <property type="entry name" value="Phage_Mu_Gp45"/>
    <property type="match status" value="1"/>
</dbReference>
<dbReference type="EMBL" id="FNSC01000001">
    <property type="protein sequence ID" value="SED11154.1"/>
    <property type="molecule type" value="Genomic_DNA"/>
</dbReference>
<dbReference type="NCBIfam" id="TIGR01644">
    <property type="entry name" value="phage_P2_V"/>
    <property type="match status" value="1"/>
</dbReference>
<dbReference type="AlphaFoldDB" id="A0A1H4Y2D4"/>
<dbReference type="InterPro" id="IPR053861">
    <property type="entry name" value="Phage_Mu_Gp45_N"/>
</dbReference>